<dbReference type="OrthoDB" id="2141572at2759"/>
<name>A0A1Y1XET3_9FUNG</name>
<evidence type="ECO:0000313" key="3">
    <source>
        <dbReference type="Proteomes" id="UP000193944"/>
    </source>
</evidence>
<reference evidence="2 3" key="2">
    <citation type="submission" date="2016-08" db="EMBL/GenBank/DDBJ databases">
        <title>Pervasive Adenine N6-methylation of Active Genes in Fungi.</title>
        <authorList>
            <consortium name="DOE Joint Genome Institute"/>
            <person name="Mondo S.J."/>
            <person name="Dannebaum R.O."/>
            <person name="Kuo R.C."/>
            <person name="Labutti K."/>
            <person name="Haridas S."/>
            <person name="Kuo A."/>
            <person name="Salamov A."/>
            <person name="Ahrendt S.R."/>
            <person name="Lipzen A."/>
            <person name="Sullivan W."/>
            <person name="Andreopoulos W.B."/>
            <person name="Clum A."/>
            <person name="Lindquist E."/>
            <person name="Daum C."/>
            <person name="Ramamoorthy G.K."/>
            <person name="Gryganskyi A."/>
            <person name="Culley D."/>
            <person name="Magnuson J.K."/>
            <person name="James T.Y."/>
            <person name="O'Malley M.A."/>
            <person name="Stajich J.E."/>
            <person name="Spatafora J.W."/>
            <person name="Visel A."/>
            <person name="Grigoriev I.V."/>
        </authorList>
    </citation>
    <scope>NUCLEOTIDE SEQUENCE [LARGE SCALE GENOMIC DNA]</scope>
    <source>
        <strain evidence="2 3">S4</strain>
    </source>
</reference>
<gene>
    <name evidence="2" type="ORF">BCR32DRAFT_266448</name>
</gene>
<proteinExistence type="predicted"/>
<evidence type="ECO:0000256" key="1">
    <source>
        <dbReference type="SAM" id="Phobius"/>
    </source>
</evidence>
<keyword evidence="1" id="KW-0812">Transmembrane</keyword>
<sequence>MEFKTVEKQVKFLFIFCIVVQFLDLIYFFIYNEGFLIEKIVYSAPLLLLLAFPSYLLYSLVIGNKYNLVKFGLLFNGLPIYYLIIGIKNAICWILVIIENDVSFFNLVDFTNPIILSIIIIFCLVVIVAMIYSRNILQTYVKKLKTENRGLIGESEEAVLLKMI</sequence>
<comment type="caution">
    <text evidence="2">The sequence shown here is derived from an EMBL/GenBank/DDBJ whole genome shotgun (WGS) entry which is preliminary data.</text>
</comment>
<accession>A0A1Y1XET3</accession>
<dbReference type="Proteomes" id="UP000193944">
    <property type="component" value="Unassembled WGS sequence"/>
</dbReference>
<keyword evidence="1" id="KW-1133">Transmembrane helix</keyword>
<dbReference type="EMBL" id="MCFG01000056">
    <property type="protein sequence ID" value="ORX84233.1"/>
    <property type="molecule type" value="Genomic_DNA"/>
</dbReference>
<feature type="transmembrane region" description="Helical" evidence="1">
    <location>
        <begin position="42"/>
        <end position="61"/>
    </location>
</feature>
<keyword evidence="1" id="KW-0472">Membrane</keyword>
<dbReference type="AlphaFoldDB" id="A0A1Y1XET3"/>
<reference evidence="2 3" key="1">
    <citation type="submission" date="2016-08" db="EMBL/GenBank/DDBJ databases">
        <title>A Parts List for Fungal Cellulosomes Revealed by Comparative Genomics.</title>
        <authorList>
            <consortium name="DOE Joint Genome Institute"/>
            <person name="Haitjema C.H."/>
            <person name="Gilmore S.P."/>
            <person name="Henske J.K."/>
            <person name="Solomon K.V."/>
            <person name="De Groot R."/>
            <person name="Kuo A."/>
            <person name="Mondo S.J."/>
            <person name="Salamov A.A."/>
            <person name="Labutti K."/>
            <person name="Zhao Z."/>
            <person name="Chiniquy J."/>
            <person name="Barry K."/>
            <person name="Brewer H.M."/>
            <person name="Purvine S.O."/>
            <person name="Wright A.T."/>
            <person name="Boxma B."/>
            <person name="Van Alen T."/>
            <person name="Hackstein J.H."/>
            <person name="Baker S.E."/>
            <person name="Grigoriev I.V."/>
            <person name="O'Malley M.A."/>
        </authorList>
    </citation>
    <scope>NUCLEOTIDE SEQUENCE [LARGE SCALE GENOMIC DNA]</scope>
    <source>
        <strain evidence="2 3">S4</strain>
    </source>
</reference>
<protein>
    <submittedName>
        <fullName evidence="2">Uncharacterized protein</fullName>
    </submittedName>
</protein>
<keyword evidence="3" id="KW-1185">Reference proteome</keyword>
<feature type="transmembrane region" description="Helical" evidence="1">
    <location>
        <begin position="73"/>
        <end position="98"/>
    </location>
</feature>
<organism evidence="2 3">
    <name type="scientific">Anaeromyces robustus</name>
    <dbReference type="NCBI Taxonomy" id="1754192"/>
    <lineage>
        <taxon>Eukaryota</taxon>
        <taxon>Fungi</taxon>
        <taxon>Fungi incertae sedis</taxon>
        <taxon>Chytridiomycota</taxon>
        <taxon>Chytridiomycota incertae sedis</taxon>
        <taxon>Neocallimastigomycetes</taxon>
        <taxon>Neocallimastigales</taxon>
        <taxon>Neocallimastigaceae</taxon>
        <taxon>Anaeromyces</taxon>
    </lineage>
</organism>
<feature type="transmembrane region" description="Helical" evidence="1">
    <location>
        <begin position="12"/>
        <end position="30"/>
    </location>
</feature>
<evidence type="ECO:0000313" key="2">
    <source>
        <dbReference type="EMBL" id="ORX84233.1"/>
    </source>
</evidence>
<feature type="transmembrane region" description="Helical" evidence="1">
    <location>
        <begin position="110"/>
        <end position="132"/>
    </location>
</feature>